<reference evidence="2 3" key="1">
    <citation type="submission" date="2015-01" db="EMBL/GenBank/DDBJ databases">
        <title>The Genome Sequence of Exophiala xenobiotica CBS118157.</title>
        <authorList>
            <consortium name="The Broad Institute Genomics Platform"/>
            <person name="Cuomo C."/>
            <person name="de Hoog S."/>
            <person name="Gorbushina A."/>
            <person name="Stielow B."/>
            <person name="Teixiera M."/>
            <person name="Abouelleil A."/>
            <person name="Chapman S.B."/>
            <person name="Priest M."/>
            <person name="Young S.K."/>
            <person name="Wortman J."/>
            <person name="Nusbaum C."/>
            <person name="Birren B."/>
        </authorList>
    </citation>
    <scope>NUCLEOTIDE SEQUENCE [LARGE SCALE GENOMIC DNA]</scope>
    <source>
        <strain evidence="2 3">CBS 118157</strain>
    </source>
</reference>
<evidence type="ECO:0000259" key="1">
    <source>
        <dbReference type="PROSITE" id="PS50097"/>
    </source>
</evidence>
<dbReference type="OrthoDB" id="1022638at2759"/>
<dbReference type="PANTHER" id="PTHR47843">
    <property type="entry name" value="BTB DOMAIN-CONTAINING PROTEIN-RELATED"/>
    <property type="match status" value="1"/>
</dbReference>
<dbReference type="InterPro" id="IPR011333">
    <property type="entry name" value="SKP1/BTB/POZ_sf"/>
</dbReference>
<dbReference type="STRING" id="348802.A0A0D2F3U7"/>
<evidence type="ECO:0000313" key="2">
    <source>
        <dbReference type="EMBL" id="KIW61650.1"/>
    </source>
</evidence>
<proteinExistence type="predicted"/>
<dbReference type="SUPFAM" id="SSF54695">
    <property type="entry name" value="POZ domain"/>
    <property type="match status" value="1"/>
</dbReference>
<dbReference type="PANTHER" id="PTHR47843:SF2">
    <property type="entry name" value="BTB DOMAIN-CONTAINING PROTEIN"/>
    <property type="match status" value="1"/>
</dbReference>
<dbReference type="HOGENOM" id="CLU_068279_1_0_1"/>
<dbReference type="Proteomes" id="UP000054342">
    <property type="component" value="Unassembled WGS sequence"/>
</dbReference>
<organism evidence="2 3">
    <name type="scientific">Exophiala xenobiotica</name>
    <dbReference type="NCBI Taxonomy" id="348802"/>
    <lineage>
        <taxon>Eukaryota</taxon>
        <taxon>Fungi</taxon>
        <taxon>Dikarya</taxon>
        <taxon>Ascomycota</taxon>
        <taxon>Pezizomycotina</taxon>
        <taxon>Eurotiomycetes</taxon>
        <taxon>Chaetothyriomycetidae</taxon>
        <taxon>Chaetothyriales</taxon>
        <taxon>Herpotrichiellaceae</taxon>
        <taxon>Exophiala</taxon>
    </lineage>
</organism>
<gene>
    <name evidence="2" type="ORF">PV05_01749</name>
</gene>
<feature type="domain" description="BTB" evidence="1">
    <location>
        <begin position="47"/>
        <end position="117"/>
    </location>
</feature>
<protein>
    <recommendedName>
        <fullName evidence="1">BTB domain-containing protein</fullName>
    </recommendedName>
</protein>
<evidence type="ECO:0000313" key="3">
    <source>
        <dbReference type="Proteomes" id="UP000054342"/>
    </source>
</evidence>
<dbReference type="AlphaFoldDB" id="A0A0D2F3U7"/>
<sequence>MANVNPSTPNQAPGNMKSAAELYVKPESLEALRASANNTTSFSYAAADIITVNVGPNKVAYGLHRGILVSGCPFFEKCLRSGMREAQEKTVNLPEEQTEAFDILVRWMYSGRIALGGAKQQERFIDAYLLADKFCMHALQNAIMDALRKACKPFDIWPETLHCVWKNSTGNCKLRKFCFDFVYFTLSNLRIWHGTHLYITASKVFREQMDELMQSGSPVMNALFWKLADSGMESSRMTGELGLNPASLSGCFYHAHKDGEKCKSSG</sequence>
<keyword evidence="3" id="KW-1185">Reference proteome</keyword>
<dbReference type="Pfam" id="PF00651">
    <property type="entry name" value="BTB"/>
    <property type="match status" value="1"/>
</dbReference>
<accession>A0A0D2F3U7</accession>
<dbReference type="PROSITE" id="PS50097">
    <property type="entry name" value="BTB"/>
    <property type="match status" value="1"/>
</dbReference>
<name>A0A0D2F3U7_9EURO</name>
<dbReference type="GeneID" id="25323657"/>
<dbReference type="RefSeq" id="XP_013322234.1">
    <property type="nucleotide sequence ID" value="XM_013466780.1"/>
</dbReference>
<dbReference type="InterPro" id="IPR000210">
    <property type="entry name" value="BTB/POZ_dom"/>
</dbReference>
<dbReference type="EMBL" id="KN847317">
    <property type="protein sequence ID" value="KIW61650.1"/>
    <property type="molecule type" value="Genomic_DNA"/>
</dbReference>
<dbReference type="Gene3D" id="3.30.710.10">
    <property type="entry name" value="Potassium Channel Kv1.1, Chain A"/>
    <property type="match status" value="1"/>
</dbReference>